<evidence type="ECO:0000313" key="11">
    <source>
        <dbReference type="EMBL" id="WPO56472.1"/>
    </source>
</evidence>
<keyword evidence="2" id="KW-1003">Cell membrane</keyword>
<name>A0AAU0QJY0_9NEOP</name>
<evidence type="ECO:0000256" key="2">
    <source>
        <dbReference type="ARBA" id="ARBA00022475"/>
    </source>
</evidence>
<evidence type="ECO:0000256" key="9">
    <source>
        <dbReference type="ARBA" id="ARBA00023224"/>
    </source>
</evidence>
<dbReference type="GO" id="GO:0005549">
    <property type="term" value="F:odorant binding"/>
    <property type="evidence" value="ECO:0007669"/>
    <property type="project" value="InterPro"/>
</dbReference>
<keyword evidence="5" id="KW-0552">Olfaction</keyword>
<feature type="transmembrane region" description="Helical" evidence="10">
    <location>
        <begin position="212"/>
        <end position="232"/>
    </location>
</feature>
<evidence type="ECO:0000256" key="5">
    <source>
        <dbReference type="ARBA" id="ARBA00022725"/>
    </source>
</evidence>
<keyword evidence="3" id="KW-0716">Sensory transduction</keyword>
<feature type="transmembrane region" description="Helical" evidence="10">
    <location>
        <begin position="54"/>
        <end position="74"/>
    </location>
</feature>
<accession>A0AAU0QJY0</accession>
<dbReference type="PANTHER" id="PTHR21137">
    <property type="entry name" value="ODORANT RECEPTOR"/>
    <property type="match status" value="1"/>
</dbReference>
<evidence type="ECO:0000256" key="1">
    <source>
        <dbReference type="ARBA" id="ARBA00004651"/>
    </source>
</evidence>
<dbReference type="AlphaFoldDB" id="A0AAU0QJY0"/>
<evidence type="ECO:0000256" key="3">
    <source>
        <dbReference type="ARBA" id="ARBA00022606"/>
    </source>
</evidence>
<sequence>MNVTLFVLISSSSYWFIKWRPLLISALKEISDSDEMSIVNERARLVHYEKIKRIKWIILIFYGMNVINAIFVHLPHRADVLNDSAMIPCYGMGPLTSSPKREICSTLLCLQEISSMCVVLNYQALLLLLIAQTANLYNLLSDEIMTFNNFDSQMGFINQEVKTKLPILIRRHAMLLSIIGKLKALYSVPIGINFGINAVCMLLFFYLPLQEWFQFMPILAYCFLVFFLYCFLCQRMTNAAEGFERAVYACGWENFELKQKKAVYVMLRQAQKPVELLAADIIPVNIATFAAILQAMFKFVTVVKV</sequence>
<keyword evidence="6 10" id="KW-1133">Transmembrane helix</keyword>
<reference evidence="11" key="1">
    <citation type="submission" date="2023-05" db="EMBL/GenBank/DDBJ databases">
        <authorList>
            <person name="Pathak J."/>
            <person name="Thiruvengadam V."/>
            <person name="Gracy G.R."/>
            <person name="M M."/>
        </authorList>
    </citation>
    <scope>NUCLEOTIDE SEQUENCE</scope>
    <source>
        <tissue evidence="11">Head and antenna</tissue>
    </source>
</reference>
<comment type="subcellular location">
    <subcellularLocation>
        <location evidence="1">Cell membrane</location>
        <topology evidence="1">Multi-pass membrane protein</topology>
    </subcellularLocation>
</comment>
<evidence type="ECO:0000256" key="8">
    <source>
        <dbReference type="ARBA" id="ARBA00023170"/>
    </source>
</evidence>
<organism evidence="11">
    <name type="scientific">Leucinodes orbonalis</name>
    <dbReference type="NCBI Taxonomy" id="711050"/>
    <lineage>
        <taxon>Eukaryota</taxon>
        <taxon>Metazoa</taxon>
        <taxon>Ecdysozoa</taxon>
        <taxon>Arthropoda</taxon>
        <taxon>Hexapoda</taxon>
        <taxon>Insecta</taxon>
        <taxon>Pterygota</taxon>
        <taxon>Neoptera</taxon>
        <taxon>Endopterygota</taxon>
        <taxon>Lepidoptera</taxon>
        <taxon>Glossata</taxon>
        <taxon>Ditrysia</taxon>
        <taxon>Pyraloidea</taxon>
        <taxon>Crambidae</taxon>
        <taxon>Spilomelinae</taxon>
        <taxon>Leucinodes</taxon>
    </lineage>
</organism>
<evidence type="ECO:0000256" key="10">
    <source>
        <dbReference type="SAM" id="Phobius"/>
    </source>
</evidence>
<protein>
    <submittedName>
        <fullName evidence="11">Odorant receptor</fullName>
    </submittedName>
</protein>
<keyword evidence="8 11" id="KW-0675">Receptor</keyword>
<keyword evidence="4 10" id="KW-0812">Transmembrane</keyword>
<dbReference type="InterPro" id="IPR004117">
    <property type="entry name" value="7tm6_olfct_rcpt"/>
</dbReference>
<keyword evidence="9" id="KW-0807">Transducer</keyword>
<evidence type="ECO:0000256" key="4">
    <source>
        <dbReference type="ARBA" id="ARBA00022692"/>
    </source>
</evidence>
<dbReference type="GO" id="GO:0004984">
    <property type="term" value="F:olfactory receptor activity"/>
    <property type="evidence" value="ECO:0007669"/>
    <property type="project" value="InterPro"/>
</dbReference>
<feature type="transmembrane region" description="Helical" evidence="10">
    <location>
        <begin position="276"/>
        <end position="297"/>
    </location>
</feature>
<dbReference type="EMBL" id="OQ970365">
    <property type="protein sequence ID" value="WPO56472.1"/>
    <property type="molecule type" value="mRNA"/>
</dbReference>
<dbReference type="GO" id="GO:0007165">
    <property type="term" value="P:signal transduction"/>
    <property type="evidence" value="ECO:0007669"/>
    <property type="project" value="UniProtKB-KW"/>
</dbReference>
<evidence type="ECO:0000256" key="7">
    <source>
        <dbReference type="ARBA" id="ARBA00023136"/>
    </source>
</evidence>
<dbReference type="GO" id="GO:0005886">
    <property type="term" value="C:plasma membrane"/>
    <property type="evidence" value="ECO:0007669"/>
    <property type="project" value="UniProtKB-SubCell"/>
</dbReference>
<proteinExistence type="evidence at transcript level"/>
<feature type="transmembrane region" description="Helical" evidence="10">
    <location>
        <begin position="120"/>
        <end position="140"/>
    </location>
</feature>
<evidence type="ECO:0000256" key="6">
    <source>
        <dbReference type="ARBA" id="ARBA00022989"/>
    </source>
</evidence>
<keyword evidence="7 10" id="KW-0472">Membrane</keyword>
<dbReference type="Pfam" id="PF02949">
    <property type="entry name" value="7tm_6"/>
    <property type="match status" value="1"/>
</dbReference>
<dbReference type="PANTHER" id="PTHR21137:SF35">
    <property type="entry name" value="ODORANT RECEPTOR 19A-RELATED"/>
    <property type="match status" value="1"/>
</dbReference>
<feature type="transmembrane region" description="Helical" evidence="10">
    <location>
        <begin position="184"/>
        <end position="206"/>
    </location>
</feature>